<dbReference type="InterPro" id="IPR002549">
    <property type="entry name" value="AI-2E-like"/>
</dbReference>
<evidence type="ECO:0000313" key="7">
    <source>
        <dbReference type="EMBL" id="QEA39406.1"/>
    </source>
</evidence>
<evidence type="ECO:0000256" key="6">
    <source>
        <dbReference type="SAM" id="Phobius"/>
    </source>
</evidence>
<evidence type="ECO:0000313" key="8">
    <source>
        <dbReference type="Proteomes" id="UP000321272"/>
    </source>
</evidence>
<keyword evidence="3 6" id="KW-0812">Transmembrane</keyword>
<dbReference type="PANTHER" id="PTHR21716">
    <property type="entry name" value="TRANSMEMBRANE PROTEIN"/>
    <property type="match status" value="1"/>
</dbReference>
<keyword evidence="8" id="KW-1185">Reference proteome</keyword>
<dbReference type="AlphaFoldDB" id="A0A5B8SRY3"/>
<dbReference type="Proteomes" id="UP000321272">
    <property type="component" value="Chromosome"/>
</dbReference>
<evidence type="ECO:0000256" key="1">
    <source>
        <dbReference type="ARBA" id="ARBA00004141"/>
    </source>
</evidence>
<accession>A0A5B8SRY3</accession>
<evidence type="ECO:0000256" key="4">
    <source>
        <dbReference type="ARBA" id="ARBA00022989"/>
    </source>
</evidence>
<feature type="transmembrane region" description="Helical" evidence="6">
    <location>
        <begin position="308"/>
        <end position="328"/>
    </location>
</feature>
<feature type="transmembrane region" description="Helical" evidence="6">
    <location>
        <begin position="272"/>
        <end position="288"/>
    </location>
</feature>
<evidence type="ECO:0000256" key="3">
    <source>
        <dbReference type="ARBA" id="ARBA00022692"/>
    </source>
</evidence>
<feature type="transmembrane region" description="Helical" evidence="6">
    <location>
        <begin position="237"/>
        <end position="265"/>
    </location>
</feature>
<feature type="transmembrane region" description="Helical" evidence="6">
    <location>
        <begin position="208"/>
        <end position="231"/>
    </location>
</feature>
<evidence type="ECO:0000256" key="2">
    <source>
        <dbReference type="ARBA" id="ARBA00009773"/>
    </source>
</evidence>
<proteinExistence type="inferred from homology"/>
<dbReference type="GO" id="GO:0055085">
    <property type="term" value="P:transmembrane transport"/>
    <property type="evidence" value="ECO:0007669"/>
    <property type="project" value="TreeGrafter"/>
</dbReference>
<dbReference type="GO" id="GO:0016020">
    <property type="term" value="C:membrane"/>
    <property type="evidence" value="ECO:0007669"/>
    <property type="project" value="UniProtKB-SubCell"/>
</dbReference>
<dbReference type="EMBL" id="CP042382">
    <property type="protein sequence ID" value="QEA39406.1"/>
    <property type="molecule type" value="Genomic_DNA"/>
</dbReference>
<feature type="transmembrane region" description="Helical" evidence="6">
    <location>
        <begin position="41"/>
        <end position="60"/>
    </location>
</feature>
<dbReference type="OrthoDB" id="5761230at2"/>
<evidence type="ECO:0000256" key="5">
    <source>
        <dbReference type="ARBA" id="ARBA00023136"/>
    </source>
</evidence>
<dbReference type="RefSeq" id="WP_147184458.1">
    <property type="nucleotide sequence ID" value="NZ_CP042382.1"/>
</dbReference>
<name>A0A5B8SRY3_9GAMM</name>
<comment type="subcellular location">
    <subcellularLocation>
        <location evidence="1">Membrane</location>
        <topology evidence="1">Multi-pass membrane protein</topology>
    </subcellularLocation>
</comment>
<reference evidence="7 8" key="1">
    <citation type="submission" date="2019-06" db="EMBL/GenBank/DDBJ databases">
        <title>Genome analyses of bacteria isolated from kimchi.</title>
        <authorList>
            <person name="Lee S."/>
            <person name="Ahn S."/>
            <person name="Roh S."/>
        </authorList>
    </citation>
    <scope>NUCLEOTIDE SEQUENCE [LARGE SCALE GENOMIC DNA]</scope>
    <source>
        <strain evidence="7 8">CBA4606</strain>
    </source>
</reference>
<keyword evidence="4 6" id="KW-1133">Transmembrane helix</keyword>
<dbReference type="PANTHER" id="PTHR21716:SF62">
    <property type="entry name" value="TRANSPORT PROTEIN YDBI-RELATED"/>
    <property type="match status" value="1"/>
</dbReference>
<organism evidence="7 8">
    <name type="scientific">Pistricoccus aurantiacus</name>
    <dbReference type="NCBI Taxonomy" id="1883414"/>
    <lineage>
        <taxon>Bacteria</taxon>
        <taxon>Pseudomonadati</taxon>
        <taxon>Pseudomonadota</taxon>
        <taxon>Gammaproteobacteria</taxon>
        <taxon>Oceanospirillales</taxon>
        <taxon>Halomonadaceae</taxon>
        <taxon>Pistricoccus</taxon>
    </lineage>
</organism>
<keyword evidence="5 6" id="KW-0472">Membrane</keyword>
<protein>
    <submittedName>
        <fullName evidence="7">AI-2E family transporter</fullName>
    </submittedName>
</protein>
<feature type="transmembrane region" description="Helical" evidence="6">
    <location>
        <begin position="153"/>
        <end position="176"/>
    </location>
</feature>
<dbReference type="Pfam" id="PF01594">
    <property type="entry name" value="AI-2E_transport"/>
    <property type="match status" value="1"/>
</dbReference>
<feature type="transmembrane region" description="Helical" evidence="6">
    <location>
        <begin position="12"/>
        <end position="35"/>
    </location>
</feature>
<comment type="similarity">
    <text evidence="2">Belongs to the autoinducer-2 exporter (AI-2E) (TC 2.A.86) family.</text>
</comment>
<dbReference type="KEGG" id="paur:FGL86_10175"/>
<feature type="transmembrane region" description="Helical" evidence="6">
    <location>
        <begin position="72"/>
        <end position="92"/>
    </location>
</feature>
<gene>
    <name evidence="7" type="ORF">FGL86_10175</name>
</gene>
<sequence>MSGSENHHLSSYARRVWVTVGIVVITMLLLLTLWFSLNVLLMVFAGLLVTLFFSIPTNYLHEHSPLSRGLSLLVVMLVFLALLAGFLLNFALGMNQEFERLLDILPDSWSSLEDAIRQYPLGQEAIERFGQFSDKFSMPSDKIESWSSQLTTVFSSTLGAFLNVFAVVLIGLFVLIEPDSYKRGVVALVTPRQRDEARDFLDLTYHKLSWWLLGRLISMSVIGILFGLGLWGLGVPMALSLGILAGLLSFIPYLGPVLAAIPALLVGFTQDATTMLYVSFLYLAIQFLESNVVTPLVQRKAVSIPPALLLIVQLWLGVYAGLLGLLLAEPLIVLSMLSVQRFYVKGWLEDKSADRADREILQEREEG</sequence>